<dbReference type="GO" id="GO:0003677">
    <property type="term" value="F:DNA binding"/>
    <property type="evidence" value="ECO:0007669"/>
    <property type="project" value="TreeGrafter"/>
</dbReference>
<keyword evidence="9" id="KW-1185">Reference proteome</keyword>
<dbReference type="EMBL" id="KV454005">
    <property type="protein sequence ID" value="ODQ44994.1"/>
    <property type="molecule type" value="Genomic_DNA"/>
</dbReference>
<reference evidence="8 9" key="1">
    <citation type="journal article" date="2016" name="Proc. Natl. Acad. Sci. U.S.A.">
        <title>Comparative genomics of biotechnologically important yeasts.</title>
        <authorList>
            <person name="Riley R."/>
            <person name="Haridas S."/>
            <person name="Wolfe K.H."/>
            <person name="Lopes M.R."/>
            <person name="Hittinger C.T."/>
            <person name="Goeker M."/>
            <person name="Salamov A.A."/>
            <person name="Wisecaver J.H."/>
            <person name="Long T.M."/>
            <person name="Calvey C.H."/>
            <person name="Aerts A.L."/>
            <person name="Barry K.W."/>
            <person name="Choi C."/>
            <person name="Clum A."/>
            <person name="Coughlan A.Y."/>
            <person name="Deshpande S."/>
            <person name="Douglass A.P."/>
            <person name="Hanson S.J."/>
            <person name="Klenk H.-P."/>
            <person name="LaButti K.M."/>
            <person name="Lapidus A."/>
            <person name="Lindquist E.A."/>
            <person name="Lipzen A.M."/>
            <person name="Meier-Kolthoff J.P."/>
            <person name="Ohm R.A."/>
            <person name="Otillar R.P."/>
            <person name="Pangilinan J.L."/>
            <person name="Peng Y."/>
            <person name="Rokas A."/>
            <person name="Rosa C.A."/>
            <person name="Scheuner C."/>
            <person name="Sibirny A.A."/>
            <person name="Slot J.C."/>
            <person name="Stielow J.B."/>
            <person name="Sun H."/>
            <person name="Kurtzman C.P."/>
            <person name="Blackwell M."/>
            <person name="Grigoriev I.V."/>
            <person name="Jeffries T.W."/>
        </authorList>
    </citation>
    <scope>NUCLEOTIDE SEQUENCE [LARGE SCALE GENOMIC DNA]</scope>
    <source>
        <strain evidence="8 9">NRRL Y-2026</strain>
    </source>
</reference>
<dbReference type="Proteomes" id="UP000094455">
    <property type="component" value="Unassembled WGS sequence"/>
</dbReference>
<sequence length="215" mass="24703">MEETDAVKKLLITLGDLTGTISSKLKENVLEKTLSESLDEITRHKESNKANDEALNELEQAKILNMYAYLLVSLSFTNAKLDGVKFNNEAPIMQEIKRVKQYMDRVKKAEESLYESAEKARKREAESETFINKHLGEPAVSKVHFQDREETNKVQTESKNKHQYFKDHDNLKQALQEEKRNDSTKQSKSKSKNKNKGRQIGNVDTKNGKVSKSRK</sequence>
<dbReference type="InterPro" id="IPR007146">
    <property type="entry name" value="Sas10/Utp3/C1D"/>
</dbReference>
<protein>
    <recommendedName>
        <fullName evidence="6">Exosome complex protein</fullName>
    </recommendedName>
</protein>
<evidence type="ECO:0000313" key="8">
    <source>
        <dbReference type="EMBL" id="ODQ44994.1"/>
    </source>
</evidence>
<dbReference type="GO" id="GO:0010468">
    <property type="term" value="P:regulation of gene expression"/>
    <property type="evidence" value="ECO:0007669"/>
    <property type="project" value="TreeGrafter"/>
</dbReference>
<keyword evidence="4 6" id="KW-0694">RNA-binding</keyword>
<name>A0A1E3NFU3_9ASCO</name>
<comment type="similarity">
    <text evidence="2 6">Belongs to the C1D family.</text>
</comment>
<evidence type="ECO:0000313" key="9">
    <source>
        <dbReference type="Proteomes" id="UP000094455"/>
    </source>
</evidence>
<dbReference type="GeneID" id="30181276"/>
<comment type="subcellular location">
    <subcellularLocation>
        <location evidence="1 6">Nucleus</location>
    </subcellularLocation>
</comment>
<evidence type="ECO:0000256" key="1">
    <source>
        <dbReference type="ARBA" id="ARBA00004123"/>
    </source>
</evidence>
<keyword evidence="5 6" id="KW-0539">Nucleus</keyword>
<evidence type="ECO:0000256" key="4">
    <source>
        <dbReference type="ARBA" id="ARBA00022884"/>
    </source>
</evidence>
<dbReference type="Pfam" id="PF04000">
    <property type="entry name" value="Sas10_Utp3"/>
    <property type="match status" value="1"/>
</dbReference>
<gene>
    <name evidence="8" type="ORF">PICMEDRAFT_73794</name>
</gene>
<dbReference type="GO" id="GO:0005730">
    <property type="term" value="C:nucleolus"/>
    <property type="evidence" value="ECO:0007669"/>
    <property type="project" value="TreeGrafter"/>
</dbReference>
<feature type="compositionally biased region" description="Basic and acidic residues" evidence="7">
    <location>
        <begin position="144"/>
        <end position="185"/>
    </location>
</feature>
<dbReference type="PANTHER" id="PTHR15341">
    <property type="entry name" value="SUN-COR STEROID HORMONE RECEPTOR CO-REPRESSOR"/>
    <property type="match status" value="1"/>
</dbReference>
<evidence type="ECO:0000256" key="2">
    <source>
        <dbReference type="ARBA" id="ARBA00009154"/>
    </source>
</evidence>
<evidence type="ECO:0000256" key="6">
    <source>
        <dbReference type="RuleBase" id="RU368003"/>
    </source>
</evidence>
<comment type="function">
    <text evidence="6">Required for exosome-dependent processing of pre-rRNA and small nucleolar RNA (snRNA) precursors. Involved in processing of 35S pre-rRNA at the A0, A1 and A2 sites.</text>
</comment>
<dbReference type="RefSeq" id="XP_019016107.1">
    <property type="nucleotide sequence ID" value="XM_019164589.1"/>
</dbReference>
<dbReference type="GO" id="GO:0003723">
    <property type="term" value="F:RNA binding"/>
    <property type="evidence" value="ECO:0007669"/>
    <property type="project" value="UniProtKB-UniRule"/>
</dbReference>
<feature type="region of interest" description="Disordered" evidence="7">
    <location>
        <begin position="141"/>
        <end position="215"/>
    </location>
</feature>
<keyword evidence="3 6" id="KW-0698">rRNA processing</keyword>
<dbReference type="OrthoDB" id="1421013at2759"/>
<dbReference type="STRING" id="763406.A0A1E3NFU3"/>
<dbReference type="GO" id="GO:0000178">
    <property type="term" value="C:exosome (RNase complex)"/>
    <property type="evidence" value="ECO:0007669"/>
    <property type="project" value="TreeGrafter"/>
</dbReference>
<dbReference type="PANTHER" id="PTHR15341:SF3">
    <property type="entry name" value="NUCLEAR NUCLEIC ACID-BINDING PROTEIN C1D"/>
    <property type="match status" value="1"/>
</dbReference>
<proteinExistence type="inferred from homology"/>
<evidence type="ECO:0000256" key="7">
    <source>
        <dbReference type="SAM" id="MobiDB-lite"/>
    </source>
</evidence>
<feature type="compositionally biased region" description="Basic residues" evidence="7">
    <location>
        <begin position="187"/>
        <end position="197"/>
    </location>
</feature>
<dbReference type="InterPro" id="IPR011082">
    <property type="entry name" value="Exosome-assoc_fac/DNA_repair"/>
</dbReference>
<dbReference type="GO" id="GO:0000460">
    <property type="term" value="P:maturation of 5.8S rRNA"/>
    <property type="evidence" value="ECO:0007669"/>
    <property type="project" value="TreeGrafter"/>
</dbReference>
<accession>A0A1E3NFU3</accession>
<evidence type="ECO:0000256" key="3">
    <source>
        <dbReference type="ARBA" id="ARBA00022552"/>
    </source>
</evidence>
<organism evidence="8 9">
    <name type="scientific">Pichia membranifaciens NRRL Y-2026</name>
    <dbReference type="NCBI Taxonomy" id="763406"/>
    <lineage>
        <taxon>Eukaryota</taxon>
        <taxon>Fungi</taxon>
        <taxon>Dikarya</taxon>
        <taxon>Ascomycota</taxon>
        <taxon>Saccharomycotina</taxon>
        <taxon>Pichiomycetes</taxon>
        <taxon>Pichiales</taxon>
        <taxon>Pichiaceae</taxon>
        <taxon>Pichia</taxon>
    </lineage>
</organism>
<evidence type="ECO:0000256" key="5">
    <source>
        <dbReference type="ARBA" id="ARBA00023242"/>
    </source>
</evidence>
<dbReference type="AlphaFoldDB" id="A0A1E3NFU3"/>